<evidence type="ECO:0000256" key="4">
    <source>
        <dbReference type="ARBA" id="ARBA00022857"/>
    </source>
</evidence>
<dbReference type="HOGENOM" id="CLU_043966_2_3_1"/>
<dbReference type="InterPro" id="IPR012259">
    <property type="entry name" value="DHFR"/>
</dbReference>
<evidence type="ECO:0000256" key="5">
    <source>
        <dbReference type="ARBA" id="ARBA00023002"/>
    </source>
</evidence>
<keyword evidence="9" id="KW-1185">Reference proteome</keyword>
<reference evidence="8 9" key="1">
    <citation type="journal article" date="2013" name="Nature">
        <title>Insights into bilaterian evolution from three spiralian genomes.</title>
        <authorList>
            <person name="Simakov O."/>
            <person name="Marletaz F."/>
            <person name="Cho S.J."/>
            <person name="Edsinger-Gonzales E."/>
            <person name="Havlak P."/>
            <person name="Hellsten U."/>
            <person name="Kuo D.H."/>
            <person name="Larsson T."/>
            <person name="Lv J."/>
            <person name="Arendt D."/>
            <person name="Savage R."/>
            <person name="Osoegawa K."/>
            <person name="de Jong P."/>
            <person name="Grimwood J."/>
            <person name="Chapman J.A."/>
            <person name="Shapiro H."/>
            <person name="Aerts A."/>
            <person name="Otillar R.P."/>
            <person name="Terry A.Y."/>
            <person name="Boore J.L."/>
            <person name="Grigoriev I.V."/>
            <person name="Lindberg D.R."/>
            <person name="Seaver E.C."/>
            <person name="Weisblat D.A."/>
            <person name="Putnam N.H."/>
            <person name="Rokhsar D.S."/>
        </authorList>
    </citation>
    <scope>NUCLEOTIDE SEQUENCE [LARGE SCALE GENOMIC DNA]</scope>
</reference>
<dbReference type="OMA" id="VMADFDC"/>
<evidence type="ECO:0000256" key="3">
    <source>
        <dbReference type="ARBA" id="ARBA00022563"/>
    </source>
</evidence>
<name>V3ZNC2_LOTGI</name>
<dbReference type="SMR" id="V3ZNC2"/>
<dbReference type="PANTHER" id="PTHR48069:SF3">
    <property type="entry name" value="DIHYDROFOLATE REDUCTASE"/>
    <property type="match status" value="1"/>
</dbReference>
<keyword evidence="3" id="KW-0554">One-carbon metabolism</keyword>
<dbReference type="EC" id="1.5.1.3" evidence="2"/>
<dbReference type="KEGG" id="lgi:LOTGIDRAFT_162345"/>
<dbReference type="GO" id="GO:0046452">
    <property type="term" value="P:dihydrofolate metabolic process"/>
    <property type="evidence" value="ECO:0007669"/>
    <property type="project" value="TreeGrafter"/>
</dbReference>
<organism evidence="8 9">
    <name type="scientific">Lottia gigantea</name>
    <name type="common">Giant owl limpet</name>
    <dbReference type="NCBI Taxonomy" id="225164"/>
    <lineage>
        <taxon>Eukaryota</taxon>
        <taxon>Metazoa</taxon>
        <taxon>Spiralia</taxon>
        <taxon>Lophotrochozoa</taxon>
        <taxon>Mollusca</taxon>
        <taxon>Gastropoda</taxon>
        <taxon>Patellogastropoda</taxon>
        <taxon>Lottioidea</taxon>
        <taxon>Lottiidae</taxon>
        <taxon>Lottia</taxon>
    </lineage>
</organism>
<dbReference type="PROSITE" id="PS51330">
    <property type="entry name" value="DHFR_2"/>
    <property type="match status" value="1"/>
</dbReference>
<sequence>MKIVTAMCNESRGIGFKNALPWPKLPGDYKHYRGLVAPKYTGEKTANIKGRLTWLSTDHSESNQPGVINIVITTLPKESLKSSKVHYTSESLSEAHQLALECGIKEDNIWIMGGHGIYKDAIAHPECSHLYLTRIYKEFDSDVTLPAFEHQFQKKRDLTIPDNVQEENGVRYQFEVYERT</sequence>
<dbReference type="Gene3D" id="3.40.430.10">
    <property type="entry name" value="Dihydrofolate Reductase, subunit A"/>
    <property type="match status" value="1"/>
</dbReference>
<dbReference type="RefSeq" id="XP_009056553.1">
    <property type="nucleotide sequence ID" value="XM_009058305.1"/>
</dbReference>
<dbReference type="GO" id="GO:0050661">
    <property type="term" value="F:NADP binding"/>
    <property type="evidence" value="ECO:0007669"/>
    <property type="project" value="InterPro"/>
</dbReference>
<dbReference type="GO" id="GO:0046654">
    <property type="term" value="P:tetrahydrofolate biosynthetic process"/>
    <property type="evidence" value="ECO:0007669"/>
    <property type="project" value="InterPro"/>
</dbReference>
<dbReference type="PRINTS" id="PR00070">
    <property type="entry name" value="DHFR"/>
</dbReference>
<evidence type="ECO:0000256" key="6">
    <source>
        <dbReference type="ARBA" id="ARBA00048873"/>
    </source>
</evidence>
<dbReference type="AlphaFoldDB" id="V3ZNC2"/>
<dbReference type="PANTHER" id="PTHR48069">
    <property type="entry name" value="DIHYDROFOLATE REDUCTASE"/>
    <property type="match status" value="1"/>
</dbReference>
<dbReference type="GO" id="GO:0046655">
    <property type="term" value="P:folic acid metabolic process"/>
    <property type="evidence" value="ECO:0007669"/>
    <property type="project" value="TreeGrafter"/>
</dbReference>
<evidence type="ECO:0000313" key="8">
    <source>
        <dbReference type="EMBL" id="ESO92868.1"/>
    </source>
</evidence>
<dbReference type="CTD" id="20238990"/>
<dbReference type="Pfam" id="PF00186">
    <property type="entry name" value="DHFR_1"/>
    <property type="match status" value="1"/>
</dbReference>
<dbReference type="Proteomes" id="UP000030746">
    <property type="component" value="Unassembled WGS sequence"/>
</dbReference>
<evidence type="ECO:0000256" key="2">
    <source>
        <dbReference type="ARBA" id="ARBA00012856"/>
    </source>
</evidence>
<dbReference type="SUPFAM" id="SSF53597">
    <property type="entry name" value="Dihydrofolate reductase-like"/>
    <property type="match status" value="1"/>
</dbReference>
<dbReference type="STRING" id="225164.V3ZNC2"/>
<evidence type="ECO:0000259" key="7">
    <source>
        <dbReference type="PROSITE" id="PS51330"/>
    </source>
</evidence>
<dbReference type="InterPro" id="IPR001796">
    <property type="entry name" value="DHFR_dom"/>
</dbReference>
<dbReference type="GO" id="GO:0005739">
    <property type="term" value="C:mitochondrion"/>
    <property type="evidence" value="ECO:0007669"/>
    <property type="project" value="TreeGrafter"/>
</dbReference>
<comment type="catalytic activity">
    <reaction evidence="6">
        <text>(6S)-5,6,7,8-tetrahydrofolate + NADP(+) = 7,8-dihydrofolate + NADPH + H(+)</text>
        <dbReference type="Rhea" id="RHEA:15009"/>
        <dbReference type="ChEBI" id="CHEBI:15378"/>
        <dbReference type="ChEBI" id="CHEBI:57451"/>
        <dbReference type="ChEBI" id="CHEBI:57453"/>
        <dbReference type="ChEBI" id="CHEBI:57783"/>
        <dbReference type="ChEBI" id="CHEBI:58349"/>
        <dbReference type="EC" id="1.5.1.3"/>
    </reaction>
</comment>
<dbReference type="InterPro" id="IPR024072">
    <property type="entry name" value="DHFR-like_dom_sf"/>
</dbReference>
<keyword evidence="4" id="KW-0521">NADP</keyword>
<keyword evidence="5" id="KW-0560">Oxidoreductase</keyword>
<accession>V3ZNC2</accession>
<dbReference type="EMBL" id="KB202014">
    <property type="protein sequence ID" value="ESO92868.1"/>
    <property type="molecule type" value="Genomic_DNA"/>
</dbReference>
<dbReference type="CDD" id="cd00209">
    <property type="entry name" value="DHFR"/>
    <property type="match status" value="1"/>
</dbReference>
<gene>
    <name evidence="8" type="ORF">LOTGIDRAFT_162345</name>
</gene>
<feature type="domain" description="DHFR" evidence="7">
    <location>
        <begin position="1"/>
        <end position="179"/>
    </location>
</feature>
<protein>
    <recommendedName>
        <fullName evidence="2">dihydrofolate reductase</fullName>
        <ecNumber evidence="2">1.5.1.3</ecNumber>
    </recommendedName>
</protein>
<dbReference type="OrthoDB" id="4664297at2759"/>
<evidence type="ECO:0000313" key="9">
    <source>
        <dbReference type="Proteomes" id="UP000030746"/>
    </source>
</evidence>
<proteinExistence type="predicted"/>
<comment type="pathway">
    <text evidence="1">Cofactor biosynthesis; tetrahydrofolate biosynthesis; 5,6,7,8-tetrahydrofolate from 7,8-dihydrofolate: step 1/1.</text>
</comment>
<dbReference type="GeneID" id="20238990"/>
<dbReference type="GO" id="GO:0006730">
    <property type="term" value="P:one-carbon metabolic process"/>
    <property type="evidence" value="ECO:0007669"/>
    <property type="project" value="UniProtKB-KW"/>
</dbReference>
<evidence type="ECO:0000256" key="1">
    <source>
        <dbReference type="ARBA" id="ARBA00004903"/>
    </source>
</evidence>
<dbReference type="GO" id="GO:0004146">
    <property type="term" value="F:dihydrofolate reductase activity"/>
    <property type="evidence" value="ECO:0007669"/>
    <property type="project" value="UniProtKB-EC"/>
</dbReference>